<dbReference type="Pfam" id="PF01873">
    <property type="entry name" value="eIF-5_eIF-2B"/>
    <property type="match status" value="1"/>
</dbReference>
<dbReference type="InterPro" id="IPR016190">
    <property type="entry name" value="Transl_init_fac_IF2/IF5_Zn-bd"/>
</dbReference>
<organism evidence="5">
    <name type="scientific">viral metagenome</name>
    <dbReference type="NCBI Taxonomy" id="1070528"/>
    <lineage>
        <taxon>unclassified sequences</taxon>
        <taxon>metagenomes</taxon>
        <taxon>organismal metagenomes</taxon>
    </lineage>
</organism>
<evidence type="ECO:0000313" key="5">
    <source>
        <dbReference type="EMBL" id="QHT79935.1"/>
    </source>
</evidence>
<dbReference type="GO" id="GO:0003729">
    <property type="term" value="F:mRNA binding"/>
    <property type="evidence" value="ECO:0007669"/>
    <property type="project" value="TreeGrafter"/>
</dbReference>
<dbReference type="InterPro" id="IPR045196">
    <property type="entry name" value="IF2/IF5"/>
</dbReference>
<dbReference type="InterPro" id="IPR002735">
    <property type="entry name" value="Transl_init_fac_IF2/IF5_dom"/>
</dbReference>
<evidence type="ECO:0000256" key="1">
    <source>
        <dbReference type="ARBA" id="ARBA00010397"/>
    </source>
</evidence>
<dbReference type="SUPFAM" id="SSF75689">
    <property type="entry name" value="Zinc-binding domain of translation initiation factor 2 beta"/>
    <property type="match status" value="1"/>
</dbReference>
<dbReference type="GO" id="GO:0005850">
    <property type="term" value="C:eukaryotic translation initiation factor 2 complex"/>
    <property type="evidence" value="ECO:0007669"/>
    <property type="project" value="TreeGrafter"/>
</dbReference>
<protein>
    <recommendedName>
        <fullName evidence="4">Translation initiation factor IF2/IF5 domain-containing protein</fullName>
    </recommendedName>
</protein>
<evidence type="ECO:0000256" key="2">
    <source>
        <dbReference type="ARBA" id="ARBA00022540"/>
    </source>
</evidence>
<evidence type="ECO:0000259" key="4">
    <source>
        <dbReference type="SMART" id="SM00653"/>
    </source>
</evidence>
<evidence type="ECO:0000256" key="3">
    <source>
        <dbReference type="ARBA" id="ARBA00022917"/>
    </source>
</evidence>
<dbReference type="GO" id="GO:0001731">
    <property type="term" value="P:formation of translation preinitiation complex"/>
    <property type="evidence" value="ECO:0007669"/>
    <property type="project" value="TreeGrafter"/>
</dbReference>
<sequence>MTTELNTNTTTMLSMEEPANTITYAELEAKKEAELLAEMLDFSKMKKKPRKKTKSVEITIPTESVQTDVHIDMDIAPSVEEPAFNYGLEYHPPNYHYQALLGRLYAHMPQQRQQQRKRLPQQPIITKAGKKTHWSNIYHCASSIGRKMEHLQQFVLAELSATGTVNGSYSLIISGRYDQPKIEFIYKKYIAQYVQCENCRGLDSNLEKDSISSLPTMKCNNCGSDRRVAEISGGYRATTKVDRKKSRQQS</sequence>
<feature type="domain" description="Translation initiation factor IF2/IF5" evidence="4">
    <location>
        <begin position="114"/>
        <end position="225"/>
    </location>
</feature>
<proteinExistence type="inferred from homology"/>
<comment type="similarity">
    <text evidence="1">Belongs to the eIF-2-beta/eIF-5 family.</text>
</comment>
<dbReference type="GO" id="GO:0003743">
    <property type="term" value="F:translation initiation factor activity"/>
    <property type="evidence" value="ECO:0007669"/>
    <property type="project" value="UniProtKB-KW"/>
</dbReference>
<dbReference type="SMART" id="SM00653">
    <property type="entry name" value="eIF2B_5"/>
    <property type="match status" value="1"/>
</dbReference>
<keyword evidence="2" id="KW-0396">Initiation factor</keyword>
<dbReference type="EMBL" id="MN739957">
    <property type="protein sequence ID" value="QHT79935.1"/>
    <property type="molecule type" value="Genomic_DNA"/>
</dbReference>
<keyword evidence="3" id="KW-0648">Protein biosynthesis</keyword>
<dbReference type="InterPro" id="IPR016189">
    <property type="entry name" value="Transl_init_fac_IF2/IF5_N"/>
</dbReference>
<dbReference type="AlphaFoldDB" id="A0A6C0HIF1"/>
<reference evidence="5" key="1">
    <citation type="journal article" date="2020" name="Nature">
        <title>Giant virus diversity and host interactions through global metagenomics.</title>
        <authorList>
            <person name="Schulz F."/>
            <person name="Roux S."/>
            <person name="Paez-Espino D."/>
            <person name="Jungbluth S."/>
            <person name="Walsh D.A."/>
            <person name="Denef V.J."/>
            <person name="McMahon K.D."/>
            <person name="Konstantinidis K.T."/>
            <person name="Eloe-Fadrosh E.A."/>
            <person name="Kyrpides N.C."/>
            <person name="Woyke T."/>
        </authorList>
    </citation>
    <scope>NUCLEOTIDE SEQUENCE</scope>
    <source>
        <strain evidence="5">GVMAG-M-3300023184-105</strain>
    </source>
</reference>
<dbReference type="SUPFAM" id="SSF100966">
    <property type="entry name" value="Translation initiation factor 2 beta, aIF2beta, N-terminal domain"/>
    <property type="match status" value="1"/>
</dbReference>
<name>A0A6C0HIF1_9ZZZZ</name>
<dbReference type="PANTHER" id="PTHR23001:SF3">
    <property type="entry name" value="EUKARYOTIC TRANSLATION INITIATION FACTOR 2 SUBUNIT 2"/>
    <property type="match status" value="1"/>
</dbReference>
<accession>A0A6C0HIF1</accession>
<dbReference type="PANTHER" id="PTHR23001">
    <property type="entry name" value="EUKARYOTIC TRANSLATION INITIATION FACTOR"/>
    <property type="match status" value="1"/>
</dbReference>
<dbReference type="Gene3D" id="3.30.30.170">
    <property type="match status" value="1"/>
</dbReference>
<dbReference type="GO" id="GO:0031369">
    <property type="term" value="F:translation initiation factor binding"/>
    <property type="evidence" value="ECO:0007669"/>
    <property type="project" value="TreeGrafter"/>
</dbReference>